<reference evidence="3" key="2">
    <citation type="journal article" date="2007" name="PLoS Biol.">
        <title>Survey sequencing and comparative analysis of the elephant shark (Callorhinchus milii) genome.</title>
        <authorList>
            <person name="Venkatesh B."/>
            <person name="Kirkness E.F."/>
            <person name="Loh Y.H."/>
            <person name="Halpern A.L."/>
            <person name="Lee A.P."/>
            <person name="Johnson J."/>
            <person name="Dandona N."/>
            <person name="Viswanathan L.D."/>
            <person name="Tay A."/>
            <person name="Venter J.C."/>
            <person name="Strausberg R.L."/>
            <person name="Brenner S."/>
        </authorList>
    </citation>
    <scope>NUCLEOTIDE SEQUENCE [LARGE SCALE GENOMIC DNA]</scope>
</reference>
<accession>A0A4W3H5D3</accession>
<dbReference type="Proteomes" id="UP000314986">
    <property type="component" value="Unassembled WGS sequence"/>
</dbReference>
<evidence type="ECO:0000313" key="3">
    <source>
        <dbReference type="Proteomes" id="UP000314986"/>
    </source>
</evidence>
<dbReference type="PANTHER" id="PTHR38501:SF1">
    <property type="entry name" value="PHOTORECEPTOR DISK COMPONENT PRCD"/>
    <property type="match status" value="1"/>
</dbReference>
<name>A0A4W3H5D3_CALMI</name>
<dbReference type="Ensembl" id="ENSCMIT00000011214.1">
    <property type="protein sequence ID" value="ENSCMIP00000010936.1"/>
    <property type="gene ID" value="ENSCMIG00000005747.1"/>
</dbReference>
<dbReference type="InterPro" id="IPR027937">
    <property type="entry name" value="PRCD"/>
</dbReference>
<dbReference type="PANTHER" id="PTHR38501">
    <property type="entry name" value="PHOTORECEPTOR DISK COMPONENT PRCD"/>
    <property type="match status" value="1"/>
</dbReference>
<dbReference type="GO" id="GO:0002046">
    <property type="term" value="F:opsin binding"/>
    <property type="evidence" value="ECO:0007669"/>
    <property type="project" value="TreeGrafter"/>
</dbReference>
<dbReference type="GeneTree" id="ENSGT01020000233913"/>
<dbReference type="Pfam" id="PF15201">
    <property type="entry name" value="Rod_cone_degen"/>
    <property type="match status" value="1"/>
</dbReference>
<reference evidence="3" key="1">
    <citation type="journal article" date="2006" name="Science">
        <title>Ancient noncoding elements conserved in the human genome.</title>
        <authorList>
            <person name="Venkatesh B."/>
            <person name="Kirkness E.F."/>
            <person name="Loh Y.H."/>
            <person name="Halpern A.L."/>
            <person name="Lee A.P."/>
            <person name="Johnson J."/>
            <person name="Dandona N."/>
            <person name="Viswanathan L.D."/>
            <person name="Tay A."/>
            <person name="Venter J.C."/>
            <person name="Strausberg R.L."/>
            <person name="Brenner S."/>
        </authorList>
    </citation>
    <scope>NUCLEOTIDE SEQUENCE [LARGE SCALE GENOMIC DNA]</scope>
</reference>
<feature type="compositionally biased region" description="Polar residues" evidence="1">
    <location>
        <begin position="40"/>
        <end position="50"/>
    </location>
</feature>
<evidence type="ECO:0000313" key="2">
    <source>
        <dbReference type="Ensembl" id="ENSCMIP00000010936.1"/>
    </source>
</evidence>
<dbReference type="AlphaFoldDB" id="A0A4W3H5D3"/>
<reference evidence="3" key="3">
    <citation type="journal article" date="2014" name="Nature">
        <title>Elephant shark genome provides unique insights into gnathostome evolution.</title>
        <authorList>
            <consortium name="International Elephant Shark Genome Sequencing Consortium"/>
            <person name="Venkatesh B."/>
            <person name="Lee A.P."/>
            <person name="Ravi V."/>
            <person name="Maurya A.K."/>
            <person name="Lian M.M."/>
            <person name="Swann J.B."/>
            <person name="Ohta Y."/>
            <person name="Flajnik M.F."/>
            <person name="Sutoh Y."/>
            <person name="Kasahara M."/>
            <person name="Hoon S."/>
            <person name="Gangu V."/>
            <person name="Roy S.W."/>
            <person name="Irimia M."/>
            <person name="Korzh V."/>
            <person name="Kondrychyn I."/>
            <person name="Lim Z.W."/>
            <person name="Tay B.H."/>
            <person name="Tohari S."/>
            <person name="Kong K.W."/>
            <person name="Ho S."/>
            <person name="Lorente-Galdos B."/>
            <person name="Quilez J."/>
            <person name="Marques-Bonet T."/>
            <person name="Raney B.J."/>
            <person name="Ingham P.W."/>
            <person name="Tay A."/>
            <person name="Hillier L.W."/>
            <person name="Minx P."/>
            <person name="Boehm T."/>
            <person name="Wilson R.K."/>
            <person name="Brenner S."/>
            <person name="Warren W.C."/>
        </authorList>
    </citation>
    <scope>NUCLEOTIDE SEQUENCE [LARGE SCALE GENOMIC DNA]</scope>
</reference>
<protein>
    <submittedName>
        <fullName evidence="2">Uncharacterized protein</fullName>
    </submittedName>
</protein>
<organism evidence="2 3">
    <name type="scientific">Callorhinchus milii</name>
    <name type="common">Ghost shark</name>
    <dbReference type="NCBI Taxonomy" id="7868"/>
    <lineage>
        <taxon>Eukaryota</taxon>
        <taxon>Metazoa</taxon>
        <taxon>Chordata</taxon>
        <taxon>Craniata</taxon>
        <taxon>Vertebrata</taxon>
        <taxon>Chondrichthyes</taxon>
        <taxon>Holocephali</taxon>
        <taxon>Chimaeriformes</taxon>
        <taxon>Callorhinchidae</taxon>
        <taxon>Callorhinchus</taxon>
    </lineage>
</organism>
<keyword evidence="3" id="KW-1185">Reference proteome</keyword>
<evidence type="ECO:0000256" key="1">
    <source>
        <dbReference type="SAM" id="MobiDB-lite"/>
    </source>
</evidence>
<reference evidence="2" key="4">
    <citation type="submission" date="2025-08" db="UniProtKB">
        <authorList>
            <consortium name="Ensembl"/>
        </authorList>
    </citation>
    <scope>IDENTIFICATION</scope>
</reference>
<reference evidence="2" key="5">
    <citation type="submission" date="2025-09" db="UniProtKB">
        <authorList>
            <consortium name="Ensembl"/>
        </authorList>
    </citation>
    <scope>IDENTIFICATION</scope>
</reference>
<sequence>MCTTIMVISTLAIILRRRFCNKVQPTFSEQVNGASMGDVQKQTPAVSPGR</sequence>
<proteinExistence type="predicted"/>
<feature type="region of interest" description="Disordered" evidence="1">
    <location>
        <begin position="31"/>
        <end position="50"/>
    </location>
</feature>
<dbReference type="OMA" id="CRRRFAN"/>
<dbReference type="InParanoid" id="A0A4W3H5D3"/>
<dbReference type="GO" id="GO:0042622">
    <property type="term" value="C:photoreceptor outer segment membrane"/>
    <property type="evidence" value="ECO:0007669"/>
    <property type="project" value="InterPro"/>
</dbReference>